<evidence type="ECO:0000313" key="3">
    <source>
        <dbReference type="Proteomes" id="UP000482960"/>
    </source>
</evidence>
<dbReference type="InterPro" id="IPR003615">
    <property type="entry name" value="HNH_nuc"/>
</dbReference>
<comment type="caution">
    <text evidence="2">The sequence shown here is derived from an EMBL/GenBank/DDBJ whole genome shotgun (WGS) entry which is preliminary data.</text>
</comment>
<accession>A0A6V8L6A9</accession>
<dbReference type="Proteomes" id="UP000482960">
    <property type="component" value="Unassembled WGS sequence"/>
</dbReference>
<keyword evidence="3" id="KW-1185">Reference proteome</keyword>
<dbReference type="CDD" id="cd00085">
    <property type="entry name" value="HNHc"/>
    <property type="match status" value="1"/>
</dbReference>
<reference evidence="2 3" key="2">
    <citation type="submission" date="2020-03" db="EMBL/GenBank/DDBJ databases">
        <authorList>
            <person name="Ichikawa N."/>
            <person name="Kimura A."/>
            <person name="Kitahashi Y."/>
            <person name="Uohara A."/>
        </authorList>
    </citation>
    <scope>NUCLEOTIDE SEQUENCE [LARGE SCALE GENOMIC DNA]</scope>
    <source>
        <strain evidence="2 3">NBRC 108638</strain>
    </source>
</reference>
<organism evidence="2 3">
    <name type="scientific">Phytohabitans rumicis</name>
    <dbReference type="NCBI Taxonomy" id="1076125"/>
    <lineage>
        <taxon>Bacteria</taxon>
        <taxon>Bacillati</taxon>
        <taxon>Actinomycetota</taxon>
        <taxon>Actinomycetes</taxon>
        <taxon>Micromonosporales</taxon>
        <taxon>Micromonosporaceae</taxon>
    </lineage>
</organism>
<gene>
    <name evidence="2" type="ORF">Prum_018370</name>
</gene>
<dbReference type="InterPro" id="IPR003870">
    <property type="entry name" value="DUF222"/>
</dbReference>
<evidence type="ECO:0000259" key="1">
    <source>
        <dbReference type="SMART" id="SM00507"/>
    </source>
</evidence>
<proteinExistence type="predicted"/>
<dbReference type="EMBL" id="BLPG01000001">
    <property type="protein sequence ID" value="GFJ88195.1"/>
    <property type="molecule type" value="Genomic_DNA"/>
</dbReference>
<feature type="domain" description="HNH nuclease" evidence="1">
    <location>
        <begin position="325"/>
        <end position="377"/>
    </location>
</feature>
<reference evidence="2 3" key="1">
    <citation type="submission" date="2020-03" db="EMBL/GenBank/DDBJ databases">
        <title>Whole genome shotgun sequence of Phytohabitans rumicis NBRC 108638.</title>
        <authorList>
            <person name="Komaki H."/>
            <person name="Tamura T."/>
        </authorList>
    </citation>
    <scope>NUCLEOTIDE SEQUENCE [LARGE SCALE GENOMIC DNA]</scope>
    <source>
        <strain evidence="2 3">NBRC 108638</strain>
    </source>
</reference>
<protein>
    <recommendedName>
        <fullName evidence="1">HNH nuclease domain-containing protein</fullName>
    </recommendedName>
</protein>
<name>A0A6V8L6A9_9ACTN</name>
<dbReference type="RefSeq" id="WP_345536174.1">
    <property type="nucleotide sequence ID" value="NZ_BAABJB010000006.1"/>
</dbReference>
<dbReference type="SMART" id="SM00507">
    <property type="entry name" value="HNHc"/>
    <property type="match status" value="1"/>
</dbReference>
<dbReference type="Gene3D" id="1.10.30.50">
    <property type="match status" value="1"/>
</dbReference>
<dbReference type="Pfam" id="PF02720">
    <property type="entry name" value="DUF222"/>
    <property type="match status" value="1"/>
</dbReference>
<evidence type="ECO:0000313" key="2">
    <source>
        <dbReference type="EMBL" id="GFJ88195.1"/>
    </source>
</evidence>
<sequence>MLLEDLAEMAPGPELAAFLATVDRSVLNGYEMVELMRARSRQIAHEQAALLADMVEVAHCASGEFDSPAGRMERPDEFASDEIRMALCLTRRPADRMLSLALDLVNRLPAVHEALSRGQLDLARARVFAAETAVLDEPTARQVAGEELDWATNRTTGQIGARLRRKVISVDPDAARRRQERSVARRSVHSGLDEHGTARLAGYRLPADRAAEALARIDAIARAVKQAGDERSMDALRADTFLDLLTGVETAGAAAGGAVELRVSLSTLMGLSNEPGEVAGWGPVIGEIARKIAKQQARGPWRASVYDDSGGLVFHGRVRRRPTRIDEQFVKARDVTCRAPGCRVPASHADLDHTRDFAKGGATIPENLGVMCRHHHGYKHHDGVDVLQIMPGVFVWTSRLGHRYVVPHDPPDLPD</sequence>
<dbReference type="AlphaFoldDB" id="A0A6V8L6A9"/>